<proteinExistence type="predicted"/>
<feature type="compositionally biased region" description="Low complexity" evidence="1">
    <location>
        <begin position="77"/>
        <end position="91"/>
    </location>
</feature>
<name>A0A6P0GE63_9ACTN</name>
<dbReference type="RefSeq" id="WP_163475663.1">
    <property type="nucleotide sequence ID" value="NZ_JAAGWE010000011.1"/>
</dbReference>
<feature type="region of interest" description="Disordered" evidence="1">
    <location>
        <begin position="52"/>
        <end position="97"/>
    </location>
</feature>
<comment type="caution">
    <text evidence="2">The sequence shown here is derived from an EMBL/GenBank/DDBJ whole genome shotgun (WGS) entry which is preliminary data.</text>
</comment>
<dbReference type="Proteomes" id="UP000471126">
    <property type="component" value="Unassembled WGS sequence"/>
</dbReference>
<dbReference type="AlphaFoldDB" id="A0A6P0GE63"/>
<organism evidence="2 3">
    <name type="scientific">Geodermatophilus normandii</name>
    <dbReference type="NCBI Taxonomy" id="1137989"/>
    <lineage>
        <taxon>Bacteria</taxon>
        <taxon>Bacillati</taxon>
        <taxon>Actinomycetota</taxon>
        <taxon>Actinomycetes</taxon>
        <taxon>Geodermatophilales</taxon>
        <taxon>Geodermatophilaceae</taxon>
        <taxon>Geodermatophilus</taxon>
    </lineage>
</organism>
<reference evidence="2 3" key="1">
    <citation type="submission" date="2019-12" db="EMBL/GenBank/DDBJ databases">
        <title>WGS of CPCC 203550 I12A-02606.</title>
        <authorList>
            <person name="Jiang Z."/>
        </authorList>
    </citation>
    <scope>NUCLEOTIDE SEQUENCE [LARGE SCALE GENOMIC DNA]</scope>
    <source>
        <strain evidence="2 3">I12A-02606</strain>
    </source>
</reference>
<sequence length="97" mass="10448">MDGTTVLVACSVLPWRGAGECWRGLPDGQLDQFRAVLDHHVARIAAERQAGEPVVRGDDFDQPLLPPFWGPTTPEVSAGSPPSRSRPLRPGRVAHAS</sequence>
<evidence type="ECO:0000313" key="2">
    <source>
        <dbReference type="EMBL" id="NEM05469.1"/>
    </source>
</evidence>
<dbReference type="EMBL" id="JAAGWE010000011">
    <property type="protein sequence ID" value="NEM05469.1"/>
    <property type="molecule type" value="Genomic_DNA"/>
</dbReference>
<gene>
    <name evidence="2" type="ORF">GCU54_05470</name>
</gene>
<protein>
    <submittedName>
        <fullName evidence="2">Uncharacterized protein</fullName>
    </submittedName>
</protein>
<accession>A0A6P0GE63</accession>
<evidence type="ECO:0000256" key="1">
    <source>
        <dbReference type="SAM" id="MobiDB-lite"/>
    </source>
</evidence>
<evidence type="ECO:0000313" key="3">
    <source>
        <dbReference type="Proteomes" id="UP000471126"/>
    </source>
</evidence>